<dbReference type="GO" id="GO:0032259">
    <property type="term" value="P:methylation"/>
    <property type="evidence" value="ECO:0007669"/>
    <property type="project" value="UniProtKB-KW"/>
</dbReference>
<keyword evidence="2" id="KW-1185">Reference proteome</keyword>
<gene>
    <name evidence="1" type="ORF">FAP39_09405</name>
</gene>
<dbReference type="Gene3D" id="3.40.50.150">
    <property type="entry name" value="Vaccinia Virus protein VP39"/>
    <property type="match status" value="1"/>
</dbReference>
<dbReference type="InterPro" id="IPR029063">
    <property type="entry name" value="SAM-dependent_MTases_sf"/>
</dbReference>
<dbReference type="EMBL" id="SULI01000009">
    <property type="protein sequence ID" value="TKZ20738.1"/>
    <property type="molecule type" value="Genomic_DNA"/>
</dbReference>
<keyword evidence="1" id="KW-0489">Methyltransferase</keyword>
<keyword evidence="1" id="KW-0808">Transferase</keyword>
<dbReference type="OrthoDB" id="7815180at2"/>
<accession>A0A4U7N535</accession>
<dbReference type="SUPFAM" id="SSF53335">
    <property type="entry name" value="S-adenosyl-L-methionine-dependent methyltransferases"/>
    <property type="match status" value="1"/>
</dbReference>
<dbReference type="RefSeq" id="WP_138016144.1">
    <property type="nucleotide sequence ID" value="NZ_SULI01000009.1"/>
</dbReference>
<sequence>MKLFNRLFYKNRKFYDDDFDWNSYTEDSYERRLHNSVETEYQAVAKTGELSFDAQTGHVTSSTRQIHPNQQLIYEAIGQLQPASVHEVGCGAGDHLANGMALFQDVDFTGGDRGETQLELAQHRHPELKNRIGLQDITMPFSHHWPKAEFVYSQTVLMHIHTAVSHFIGLANMVRMAEKYVLLMENHQCHNFHQDIANLWNGGHFDWDSLYVYRFDGSTGARAVLLSKEPLDYPLLTSDAQMREGLKFSARRIKRANEDSARGIFGIPK</sequence>
<evidence type="ECO:0000313" key="2">
    <source>
        <dbReference type="Proteomes" id="UP000306575"/>
    </source>
</evidence>
<dbReference type="AlphaFoldDB" id="A0A4U7N535"/>
<name>A0A4U7N535_9RHOB</name>
<dbReference type="Proteomes" id="UP000306575">
    <property type="component" value="Unassembled WGS sequence"/>
</dbReference>
<dbReference type="GO" id="GO:0008168">
    <property type="term" value="F:methyltransferase activity"/>
    <property type="evidence" value="ECO:0007669"/>
    <property type="project" value="UniProtKB-KW"/>
</dbReference>
<proteinExistence type="predicted"/>
<reference evidence="1 2" key="1">
    <citation type="submission" date="2019-04" db="EMBL/GenBank/DDBJ databases">
        <title>Genome sequence of Pelagicola litoralis CL-ES2.</title>
        <authorList>
            <person name="Cao J."/>
        </authorList>
    </citation>
    <scope>NUCLEOTIDE SEQUENCE [LARGE SCALE GENOMIC DNA]</scope>
    <source>
        <strain evidence="1 2">CL-ES2</strain>
    </source>
</reference>
<protein>
    <submittedName>
        <fullName evidence="1">Class I SAM-dependent methyltransferase</fullName>
    </submittedName>
</protein>
<organism evidence="1 2">
    <name type="scientific">Shimia litoralis</name>
    <dbReference type="NCBI Taxonomy" id="420403"/>
    <lineage>
        <taxon>Bacteria</taxon>
        <taxon>Pseudomonadati</taxon>
        <taxon>Pseudomonadota</taxon>
        <taxon>Alphaproteobacteria</taxon>
        <taxon>Rhodobacterales</taxon>
        <taxon>Roseobacteraceae</taxon>
    </lineage>
</organism>
<comment type="caution">
    <text evidence="1">The sequence shown here is derived from an EMBL/GenBank/DDBJ whole genome shotgun (WGS) entry which is preliminary data.</text>
</comment>
<evidence type="ECO:0000313" key="1">
    <source>
        <dbReference type="EMBL" id="TKZ20738.1"/>
    </source>
</evidence>